<keyword evidence="1" id="KW-0472">Membrane</keyword>
<dbReference type="OrthoDB" id="994254at2759"/>
<keyword evidence="1" id="KW-1133">Transmembrane helix</keyword>
<keyword evidence="1" id="KW-0812">Transmembrane</keyword>
<gene>
    <name evidence="3" type="primary">LOC111299517</name>
</gene>
<keyword evidence="2" id="KW-1185">Reference proteome</keyword>
<evidence type="ECO:0000313" key="2">
    <source>
        <dbReference type="Proteomes" id="UP000515121"/>
    </source>
</evidence>
<dbReference type="Proteomes" id="UP000515121">
    <property type="component" value="Unplaced"/>
</dbReference>
<accession>A0A6P5ZEU4</accession>
<dbReference type="AlphaFoldDB" id="A0A6P5ZEU4"/>
<dbReference type="GeneID" id="111299517"/>
<sequence length="97" mass="10978">MLYTSSGAAECWHMSQPSIYKLNCVVRIAVKNRKRGSKYSSISSYLTLLTIHHIHFNYVLILAIVGLYPKGRPSRNSRRPETSPGLRGGLEIVFNQQ</sequence>
<dbReference type="KEGG" id="dzi:111299517"/>
<feature type="transmembrane region" description="Helical" evidence="1">
    <location>
        <begin position="45"/>
        <end position="68"/>
    </location>
</feature>
<name>A0A6P5ZEU4_DURZI</name>
<reference evidence="3" key="1">
    <citation type="submission" date="2025-08" db="UniProtKB">
        <authorList>
            <consortium name="RefSeq"/>
        </authorList>
    </citation>
    <scope>IDENTIFICATION</scope>
    <source>
        <tissue evidence="3">Fruit stalk</tissue>
    </source>
</reference>
<organism evidence="2 3">
    <name type="scientific">Durio zibethinus</name>
    <name type="common">Durian</name>
    <dbReference type="NCBI Taxonomy" id="66656"/>
    <lineage>
        <taxon>Eukaryota</taxon>
        <taxon>Viridiplantae</taxon>
        <taxon>Streptophyta</taxon>
        <taxon>Embryophyta</taxon>
        <taxon>Tracheophyta</taxon>
        <taxon>Spermatophyta</taxon>
        <taxon>Magnoliopsida</taxon>
        <taxon>eudicotyledons</taxon>
        <taxon>Gunneridae</taxon>
        <taxon>Pentapetalae</taxon>
        <taxon>rosids</taxon>
        <taxon>malvids</taxon>
        <taxon>Malvales</taxon>
        <taxon>Malvaceae</taxon>
        <taxon>Helicteroideae</taxon>
        <taxon>Durio</taxon>
    </lineage>
</organism>
<dbReference type="RefSeq" id="XP_022750871.1">
    <property type="nucleotide sequence ID" value="XM_022895136.1"/>
</dbReference>
<protein>
    <submittedName>
        <fullName evidence="3">Uncharacterized protein LOC111299517</fullName>
    </submittedName>
</protein>
<evidence type="ECO:0000256" key="1">
    <source>
        <dbReference type="SAM" id="Phobius"/>
    </source>
</evidence>
<proteinExistence type="predicted"/>
<evidence type="ECO:0000313" key="3">
    <source>
        <dbReference type="RefSeq" id="XP_022750871.1"/>
    </source>
</evidence>